<sequence length="297" mass="33234">MRSIPAFRSLRFLLVALVLAPLFTGCASVRFPPEPPASPFADGLDGDAIFARTLAAHGGDLRTYPGDINLSTDGRWFALIQRIQPLVSDSGFRIRSEERYRPRDGVYAISHSGPQGIKHVVRSRDGLTVAYNGVRETDPAKLRATAMTNDAFRMFHFGPSFFLDRVDRWVRLDDAEDAGRRFHRLRGTVRPGFGEAAEDEVVLWIDRDDARLYRIHMSLNGFETTVGAHVDTTFLAYREVDGYLLPVRFHERVRGPLRIDAHTWWTTGVDTGRGWRDDDVRDALSGSAAAPATPLAP</sequence>
<dbReference type="RefSeq" id="WP_345303479.1">
    <property type="nucleotide sequence ID" value="NZ_BAABJE010000010.1"/>
</dbReference>
<accession>A0ABP9BP08</accession>
<comment type="caution">
    <text evidence="1">The sequence shown here is derived from an EMBL/GenBank/DDBJ whole genome shotgun (WGS) entry which is preliminary data.</text>
</comment>
<name>A0ABP9BP08_9GAMM</name>
<evidence type="ECO:0000313" key="1">
    <source>
        <dbReference type="EMBL" id="GAA4796573.1"/>
    </source>
</evidence>
<dbReference type="PROSITE" id="PS51257">
    <property type="entry name" value="PROKAR_LIPOPROTEIN"/>
    <property type="match status" value="1"/>
</dbReference>
<dbReference type="EMBL" id="BAABJE010000010">
    <property type="protein sequence ID" value="GAA4796573.1"/>
    <property type="molecule type" value="Genomic_DNA"/>
</dbReference>
<dbReference type="Proteomes" id="UP001499959">
    <property type="component" value="Unassembled WGS sequence"/>
</dbReference>
<protein>
    <submittedName>
        <fullName evidence="1">Uncharacterized protein</fullName>
    </submittedName>
</protein>
<organism evidence="1 2">
    <name type="scientific">Lysobacter hankyongensis</name>
    <dbReference type="NCBI Taxonomy" id="1176535"/>
    <lineage>
        <taxon>Bacteria</taxon>
        <taxon>Pseudomonadati</taxon>
        <taxon>Pseudomonadota</taxon>
        <taxon>Gammaproteobacteria</taxon>
        <taxon>Lysobacterales</taxon>
        <taxon>Lysobacteraceae</taxon>
        <taxon>Lysobacter</taxon>
    </lineage>
</organism>
<gene>
    <name evidence="1" type="ORF">GCM10023307_23130</name>
</gene>
<keyword evidence="2" id="KW-1185">Reference proteome</keyword>
<proteinExistence type="predicted"/>
<evidence type="ECO:0000313" key="2">
    <source>
        <dbReference type="Proteomes" id="UP001499959"/>
    </source>
</evidence>
<reference evidence="2" key="1">
    <citation type="journal article" date="2019" name="Int. J. Syst. Evol. Microbiol.">
        <title>The Global Catalogue of Microorganisms (GCM) 10K type strain sequencing project: providing services to taxonomists for standard genome sequencing and annotation.</title>
        <authorList>
            <consortium name="The Broad Institute Genomics Platform"/>
            <consortium name="The Broad Institute Genome Sequencing Center for Infectious Disease"/>
            <person name="Wu L."/>
            <person name="Ma J."/>
        </authorList>
    </citation>
    <scope>NUCLEOTIDE SEQUENCE [LARGE SCALE GENOMIC DNA]</scope>
    <source>
        <strain evidence="2">JCM 18204</strain>
    </source>
</reference>